<dbReference type="PANTHER" id="PTHR30349:SF41">
    <property type="entry name" value="INTEGRASE_RECOMBINASE PROTEIN MJ0367-RELATED"/>
    <property type="match status" value="1"/>
</dbReference>
<proteinExistence type="inferred from homology"/>
<comment type="similarity">
    <text evidence="1">Belongs to the 'phage' integrase family.</text>
</comment>
<dbReference type="RefSeq" id="WP_074672898.1">
    <property type="nucleotide sequence ID" value="NZ_FNQG01000010.1"/>
</dbReference>
<keyword evidence="2" id="KW-0238">DNA-binding</keyword>
<evidence type="ECO:0000256" key="2">
    <source>
        <dbReference type="ARBA" id="ARBA00023125"/>
    </source>
</evidence>
<evidence type="ECO:0000256" key="3">
    <source>
        <dbReference type="ARBA" id="ARBA00023172"/>
    </source>
</evidence>
<evidence type="ECO:0000259" key="4">
    <source>
        <dbReference type="PROSITE" id="PS51898"/>
    </source>
</evidence>
<dbReference type="InterPro" id="IPR010998">
    <property type="entry name" value="Integrase_recombinase_N"/>
</dbReference>
<dbReference type="Pfam" id="PF00589">
    <property type="entry name" value="Phage_integrase"/>
    <property type="match status" value="1"/>
</dbReference>
<protein>
    <submittedName>
        <fullName evidence="5">Phage integrase, N-terminal SAM-like domain</fullName>
    </submittedName>
</protein>
<evidence type="ECO:0000313" key="6">
    <source>
        <dbReference type="Proteomes" id="UP000183469"/>
    </source>
</evidence>
<evidence type="ECO:0000313" key="5">
    <source>
        <dbReference type="EMBL" id="SEA20539.1"/>
    </source>
</evidence>
<dbReference type="InterPro" id="IPR013762">
    <property type="entry name" value="Integrase-like_cat_sf"/>
</dbReference>
<dbReference type="CDD" id="cd01189">
    <property type="entry name" value="INT_ICEBs1_C_like"/>
    <property type="match status" value="1"/>
</dbReference>
<dbReference type="GO" id="GO:0015074">
    <property type="term" value="P:DNA integration"/>
    <property type="evidence" value="ECO:0007669"/>
    <property type="project" value="UniProtKB-KW"/>
</dbReference>
<dbReference type="OrthoDB" id="9785687at2"/>
<dbReference type="Gene3D" id="1.10.443.10">
    <property type="entry name" value="Intergrase catalytic core"/>
    <property type="match status" value="1"/>
</dbReference>
<dbReference type="Proteomes" id="UP000183469">
    <property type="component" value="Unassembled WGS sequence"/>
</dbReference>
<accession>A0A1H3Z9W1</accession>
<dbReference type="InterPro" id="IPR050090">
    <property type="entry name" value="Tyrosine_recombinase_XerCD"/>
</dbReference>
<dbReference type="GO" id="GO:0006310">
    <property type="term" value="P:DNA recombination"/>
    <property type="evidence" value="ECO:0007669"/>
    <property type="project" value="UniProtKB-KW"/>
</dbReference>
<keyword evidence="3" id="KW-0233">DNA recombination</keyword>
<dbReference type="GO" id="GO:0003677">
    <property type="term" value="F:DNA binding"/>
    <property type="evidence" value="ECO:0007669"/>
    <property type="project" value="UniProtKB-KW"/>
</dbReference>
<sequence>MQTDYKYITYREDKKLYTVKMKVNSKNVQKAFASLKSAISYRNMLLVKRTRSRATEHFEEVPCFNEAVEIYIERRYRAKVKPSTLYNFQVFARKIGRILGNVQLDHIDHQLWQDVLLSVQEQRMNSKEHMQNGIRRLRAMYAYYVEQGVLEDNPLLYHIDLHKTPIGKRRAFSAVEKRKFLAAAKGYSDKWYFLFFMYFQTGCRRGELIALQWSDVDFLNQRISINKAICRGDENGLYTEFVGTTKTPESVRLIPISDQAMKVLKENYDKYKPLPSSYVFKPKRYSQLPWVSLSSVNNAFAIIRRLADIDKKLTLHCVRHTFATELIAGGVDIPTVQRLGGWSTPKTLLYVYAHSTDEAATKAMQRVIFTS</sequence>
<gene>
    <name evidence="5" type="ORF">SAMN05660648_02365</name>
</gene>
<feature type="domain" description="Tyr recombinase" evidence="4">
    <location>
        <begin position="167"/>
        <end position="365"/>
    </location>
</feature>
<name>A0A1H3Z9W1_SELRU</name>
<dbReference type="InterPro" id="IPR002104">
    <property type="entry name" value="Integrase_catalytic"/>
</dbReference>
<dbReference type="SUPFAM" id="SSF56349">
    <property type="entry name" value="DNA breaking-rejoining enzymes"/>
    <property type="match status" value="1"/>
</dbReference>
<dbReference type="Gene3D" id="1.10.150.130">
    <property type="match status" value="1"/>
</dbReference>
<dbReference type="PANTHER" id="PTHR30349">
    <property type="entry name" value="PHAGE INTEGRASE-RELATED"/>
    <property type="match status" value="1"/>
</dbReference>
<evidence type="ECO:0000256" key="1">
    <source>
        <dbReference type="ARBA" id="ARBA00008857"/>
    </source>
</evidence>
<dbReference type="InterPro" id="IPR011010">
    <property type="entry name" value="DNA_brk_join_enz"/>
</dbReference>
<dbReference type="PROSITE" id="PS51898">
    <property type="entry name" value="TYR_RECOMBINASE"/>
    <property type="match status" value="1"/>
</dbReference>
<dbReference type="AlphaFoldDB" id="A0A1H3Z9W1"/>
<dbReference type="EMBL" id="FNQG01000010">
    <property type="protein sequence ID" value="SEA20539.1"/>
    <property type="molecule type" value="Genomic_DNA"/>
</dbReference>
<reference evidence="5 6" key="1">
    <citation type="submission" date="2016-10" db="EMBL/GenBank/DDBJ databases">
        <authorList>
            <person name="de Groot N.N."/>
        </authorList>
    </citation>
    <scope>NUCLEOTIDE SEQUENCE [LARGE SCALE GENOMIC DNA]</scope>
    <source>
        <strain evidence="5 6">DSM 2872</strain>
    </source>
</reference>
<organism evidence="5 6">
    <name type="scientific">Selenomonas ruminantium</name>
    <dbReference type="NCBI Taxonomy" id="971"/>
    <lineage>
        <taxon>Bacteria</taxon>
        <taxon>Bacillati</taxon>
        <taxon>Bacillota</taxon>
        <taxon>Negativicutes</taxon>
        <taxon>Selenomonadales</taxon>
        <taxon>Selenomonadaceae</taxon>
        <taxon>Selenomonas</taxon>
    </lineage>
</organism>